<evidence type="ECO:0000313" key="5">
    <source>
        <dbReference type="Proteomes" id="UP000008810"/>
    </source>
</evidence>
<dbReference type="InParanoid" id="A0A2K2CWU2"/>
<keyword evidence="2" id="KW-0812">Transmembrane</keyword>
<reference evidence="4" key="3">
    <citation type="submission" date="2018-08" db="UniProtKB">
        <authorList>
            <consortium name="EnsemblPlants"/>
        </authorList>
    </citation>
    <scope>IDENTIFICATION</scope>
    <source>
        <strain evidence="4">cv. Bd21</strain>
    </source>
</reference>
<feature type="compositionally biased region" description="Polar residues" evidence="1">
    <location>
        <begin position="14"/>
        <end position="27"/>
    </location>
</feature>
<feature type="transmembrane region" description="Helical" evidence="2">
    <location>
        <begin position="109"/>
        <end position="127"/>
    </location>
</feature>
<accession>A0A2K2CWU2</accession>
<keyword evidence="2" id="KW-1133">Transmembrane helix</keyword>
<evidence type="ECO:0000313" key="4">
    <source>
        <dbReference type="EnsemblPlants" id="PNT66494"/>
    </source>
</evidence>
<dbReference type="AlphaFoldDB" id="A0A2K2CWU2"/>
<dbReference type="Proteomes" id="UP000008810">
    <property type="component" value="Chromosome 3"/>
</dbReference>
<dbReference type="EMBL" id="CM000882">
    <property type="protein sequence ID" value="PNT66494.1"/>
    <property type="molecule type" value="Genomic_DNA"/>
</dbReference>
<proteinExistence type="predicted"/>
<protein>
    <submittedName>
        <fullName evidence="3 4">Uncharacterized protein</fullName>
    </submittedName>
</protein>
<feature type="region of interest" description="Disordered" evidence="1">
    <location>
        <begin position="1"/>
        <end position="35"/>
    </location>
</feature>
<keyword evidence="2" id="KW-0472">Membrane</keyword>
<evidence type="ECO:0000313" key="3">
    <source>
        <dbReference type="EMBL" id="PNT66494.1"/>
    </source>
</evidence>
<organism evidence="3">
    <name type="scientific">Brachypodium distachyon</name>
    <name type="common">Purple false brome</name>
    <name type="synonym">Trachynia distachya</name>
    <dbReference type="NCBI Taxonomy" id="15368"/>
    <lineage>
        <taxon>Eukaryota</taxon>
        <taxon>Viridiplantae</taxon>
        <taxon>Streptophyta</taxon>
        <taxon>Embryophyta</taxon>
        <taxon>Tracheophyta</taxon>
        <taxon>Spermatophyta</taxon>
        <taxon>Magnoliopsida</taxon>
        <taxon>Liliopsida</taxon>
        <taxon>Poales</taxon>
        <taxon>Poaceae</taxon>
        <taxon>BOP clade</taxon>
        <taxon>Pooideae</taxon>
        <taxon>Stipodae</taxon>
        <taxon>Brachypodieae</taxon>
        <taxon>Brachypodium</taxon>
    </lineage>
</organism>
<dbReference type="Gramene" id="PNT66494">
    <property type="protein sequence ID" value="PNT66494"/>
    <property type="gene ID" value="BRADI_3g13095v3"/>
</dbReference>
<gene>
    <name evidence="3" type="ORF">BRADI_3g13095v3</name>
</gene>
<evidence type="ECO:0000256" key="2">
    <source>
        <dbReference type="SAM" id="Phobius"/>
    </source>
</evidence>
<name>A0A2K2CWU2_BRADI</name>
<sequence>MAAAAAPEREGKKSTSQPASQPCTPSRSPLGGEETLLLPPPLLLLLISSREGSGIRGHGSEMPSPAAAASSIAVGLLPRCDRQTEGGGGGILGMSEYESICSLFSWDTFSSLFIFFLIFLINIVLLFSSHN</sequence>
<keyword evidence="5" id="KW-1185">Reference proteome</keyword>
<reference evidence="3 4" key="1">
    <citation type="journal article" date="2010" name="Nature">
        <title>Genome sequencing and analysis of the model grass Brachypodium distachyon.</title>
        <authorList>
            <consortium name="International Brachypodium Initiative"/>
        </authorList>
    </citation>
    <scope>NUCLEOTIDE SEQUENCE [LARGE SCALE GENOMIC DNA]</scope>
    <source>
        <strain evidence="3 4">Bd21</strain>
    </source>
</reference>
<dbReference type="EnsemblPlants" id="PNT66494">
    <property type="protein sequence ID" value="PNT66494"/>
    <property type="gene ID" value="BRADI_3g13095v3"/>
</dbReference>
<reference evidence="3" key="2">
    <citation type="submission" date="2017-06" db="EMBL/GenBank/DDBJ databases">
        <title>WGS assembly of Brachypodium distachyon.</title>
        <authorList>
            <consortium name="The International Brachypodium Initiative"/>
            <person name="Lucas S."/>
            <person name="Harmon-Smith M."/>
            <person name="Lail K."/>
            <person name="Tice H."/>
            <person name="Grimwood J."/>
            <person name="Bruce D."/>
            <person name="Barry K."/>
            <person name="Shu S."/>
            <person name="Lindquist E."/>
            <person name="Wang M."/>
            <person name="Pitluck S."/>
            <person name="Vogel J.P."/>
            <person name="Garvin D.F."/>
            <person name="Mockler T.C."/>
            <person name="Schmutz J."/>
            <person name="Rokhsar D."/>
            <person name="Bevan M.W."/>
        </authorList>
    </citation>
    <scope>NUCLEOTIDE SEQUENCE</scope>
    <source>
        <strain evidence="3">Bd21</strain>
    </source>
</reference>
<evidence type="ECO:0000256" key="1">
    <source>
        <dbReference type="SAM" id="MobiDB-lite"/>
    </source>
</evidence>